<dbReference type="InterPro" id="IPR017441">
    <property type="entry name" value="Protein_kinase_ATP_BS"/>
</dbReference>
<feature type="domain" description="Protein kinase" evidence="9">
    <location>
        <begin position="17"/>
        <end position="283"/>
    </location>
</feature>
<feature type="region of interest" description="Disordered" evidence="8">
    <location>
        <begin position="361"/>
        <end position="425"/>
    </location>
</feature>
<keyword evidence="5" id="KW-0418">Kinase</keyword>
<evidence type="ECO:0000256" key="2">
    <source>
        <dbReference type="ARBA" id="ARBA00012513"/>
    </source>
</evidence>
<name>A0ABP5G7L2_9ACTN</name>
<dbReference type="EC" id="2.7.11.1" evidence="2"/>
<dbReference type="RefSeq" id="WP_344668065.1">
    <property type="nucleotide sequence ID" value="NZ_BAAAQN010000031.1"/>
</dbReference>
<dbReference type="Gene3D" id="1.10.510.10">
    <property type="entry name" value="Transferase(Phosphotransferase) domain 1"/>
    <property type="match status" value="1"/>
</dbReference>
<dbReference type="Gene3D" id="3.30.200.20">
    <property type="entry name" value="Phosphorylase Kinase, domain 1"/>
    <property type="match status" value="1"/>
</dbReference>
<evidence type="ECO:0000256" key="5">
    <source>
        <dbReference type="ARBA" id="ARBA00022777"/>
    </source>
</evidence>
<gene>
    <name evidence="10" type="ORF">GCM10009839_49810</name>
</gene>
<comment type="similarity">
    <text evidence="1">Belongs to the protein kinase superfamily. NEK Ser/Thr protein kinase family. NIMA subfamily.</text>
</comment>
<feature type="compositionally biased region" description="Low complexity" evidence="8">
    <location>
        <begin position="372"/>
        <end position="386"/>
    </location>
</feature>
<evidence type="ECO:0000313" key="10">
    <source>
        <dbReference type="EMBL" id="GAA2041404.1"/>
    </source>
</evidence>
<dbReference type="PANTHER" id="PTHR43671:SF13">
    <property type="entry name" value="SERINE_THREONINE-PROTEIN KINASE NEK2"/>
    <property type="match status" value="1"/>
</dbReference>
<evidence type="ECO:0000256" key="7">
    <source>
        <dbReference type="PROSITE-ProRule" id="PRU10141"/>
    </source>
</evidence>
<reference evidence="11" key="1">
    <citation type="journal article" date="2019" name="Int. J. Syst. Evol. Microbiol.">
        <title>The Global Catalogue of Microorganisms (GCM) 10K type strain sequencing project: providing services to taxonomists for standard genome sequencing and annotation.</title>
        <authorList>
            <consortium name="The Broad Institute Genomics Platform"/>
            <consortium name="The Broad Institute Genome Sequencing Center for Infectious Disease"/>
            <person name="Wu L."/>
            <person name="Ma J."/>
        </authorList>
    </citation>
    <scope>NUCLEOTIDE SEQUENCE [LARGE SCALE GENOMIC DNA]</scope>
    <source>
        <strain evidence="11">JCM 16014</strain>
    </source>
</reference>
<evidence type="ECO:0000256" key="3">
    <source>
        <dbReference type="ARBA" id="ARBA00022679"/>
    </source>
</evidence>
<dbReference type="InterPro" id="IPR011009">
    <property type="entry name" value="Kinase-like_dom_sf"/>
</dbReference>
<evidence type="ECO:0000313" key="11">
    <source>
        <dbReference type="Proteomes" id="UP001500751"/>
    </source>
</evidence>
<dbReference type="PROSITE" id="PS50011">
    <property type="entry name" value="PROTEIN_KINASE_DOM"/>
    <property type="match status" value="1"/>
</dbReference>
<evidence type="ECO:0000256" key="6">
    <source>
        <dbReference type="ARBA" id="ARBA00022840"/>
    </source>
</evidence>
<evidence type="ECO:0000256" key="4">
    <source>
        <dbReference type="ARBA" id="ARBA00022741"/>
    </source>
</evidence>
<evidence type="ECO:0000259" key="9">
    <source>
        <dbReference type="PROSITE" id="PS50011"/>
    </source>
</evidence>
<proteinExistence type="inferred from homology"/>
<dbReference type="SUPFAM" id="SSF56112">
    <property type="entry name" value="Protein kinase-like (PK-like)"/>
    <property type="match status" value="1"/>
</dbReference>
<accession>A0ABP5G7L2</accession>
<keyword evidence="6 7" id="KW-0067">ATP-binding</keyword>
<keyword evidence="3" id="KW-0808">Transferase</keyword>
<dbReference type="InterPro" id="IPR000719">
    <property type="entry name" value="Prot_kinase_dom"/>
</dbReference>
<comment type="caution">
    <text evidence="10">The sequence shown here is derived from an EMBL/GenBank/DDBJ whole genome shotgun (WGS) entry which is preliminary data.</text>
</comment>
<dbReference type="Pfam" id="PF00069">
    <property type="entry name" value="Pkinase"/>
    <property type="match status" value="1"/>
</dbReference>
<dbReference type="Proteomes" id="UP001500751">
    <property type="component" value="Unassembled WGS sequence"/>
</dbReference>
<dbReference type="InterPro" id="IPR050660">
    <property type="entry name" value="NEK_Ser/Thr_kinase"/>
</dbReference>
<dbReference type="SMART" id="SM00220">
    <property type="entry name" value="S_TKc"/>
    <property type="match status" value="1"/>
</dbReference>
<evidence type="ECO:0000256" key="1">
    <source>
        <dbReference type="ARBA" id="ARBA00010886"/>
    </source>
</evidence>
<feature type="binding site" evidence="7">
    <location>
        <position position="46"/>
    </location>
    <ligand>
        <name>ATP</name>
        <dbReference type="ChEBI" id="CHEBI:30616"/>
    </ligand>
</feature>
<organism evidence="10 11">
    <name type="scientific">Catenulispora yoronensis</name>
    <dbReference type="NCBI Taxonomy" id="450799"/>
    <lineage>
        <taxon>Bacteria</taxon>
        <taxon>Bacillati</taxon>
        <taxon>Actinomycetota</taxon>
        <taxon>Actinomycetes</taxon>
        <taxon>Catenulisporales</taxon>
        <taxon>Catenulisporaceae</taxon>
        <taxon>Catenulispora</taxon>
    </lineage>
</organism>
<feature type="compositionally biased region" description="Low complexity" evidence="8">
    <location>
        <begin position="394"/>
        <end position="415"/>
    </location>
</feature>
<dbReference type="PROSITE" id="PS00107">
    <property type="entry name" value="PROTEIN_KINASE_ATP"/>
    <property type="match status" value="1"/>
</dbReference>
<keyword evidence="11" id="KW-1185">Reference proteome</keyword>
<sequence>MPDGFEADSTFPEIPGFTVKARIGAGGFATVYLAMEDASRRAFALKVPHGGHAPNEDAIRRFTREAIHSQVALAGSLVTRVHSYDLESKPPWLATPYVPGPSVSEAVRTAVQATGTGFPTEFTWALAALLIDAVSAIHNAGKLHRDIKPANVLLDRTAPTIIDLGLMGFLVDGGPSITSHLDKIGSYAYCPPEQISKLLEAREPADVYALAATLYYAATGRPPLPGSAMEVLAAHHAKDLPSGEGLNLKLWKFLEPCFAKEASARPTLEQLALQLPAGAREWFSEWIPETVALEHQRLQRLLAKHELLEHTREFGPELMTQMLFPSQREPEPEAVDRTKILAPAVDQTPTEVYTPTKVLEADDLEGPGGPGAPNQPNQPNVLNQPNVPDPSNAPDPSALPDAPDTPDAPSHSAAPGMRFRPMGPAVPVADVGQAEARARRGRVLKSAARVLGDIPGASRARLARLVRLAGVDDLDDAEADTALLAAQGAAAAVPDRNADLEVLIAAVAEGRLPGALVAEVTASGLVVRRLSGSPAGGIAEAVATVPWPGQGGGTGRADQSPAVPGHAGHAGHPGHPGHPDHPGHPSHAGHPGHADPDLLTLVLAGEPQDAPLDLVLDLVPGRPADGPLDLLPDLLPDTPPDLLPADGAPDGLRLVRRMVLQALRALLDLAADAAPDTPLVLIRRHPGWPLLNLVADAVRSARRPHLDAALRPGRGVPDIVASVLRVLPAAWPLALVTARVDEATGEVAAYPVPLFGTAVRPGAADAVVTRTLRAPEATAEPLLLPVVAMRGPRPEDWETISVWLLDPPPPGSELNLSVALTARDQVAVHVPGRPPGTVVDAASTWQAVRGRLPARATRTHRIGAPPVDLAVTVELGASDENLAPRLRFLAEVLAAAAEAADTRVAIVAYGDHLLDPTAPPRRPRWEVEPAEVRRLHDPELFVRPFGDPRTAAAWVGGLKPALVEHDLAAPLEEALDVLAAPGFGWRLGARHSVLAIASRPPHPPTHDDVHVHHCPNRTDATDALHRLQAVAGVRATAVLEPLDAHLPPLRSIPYDAAPKAAAMWETFLGDHTGPLAGADAREVLRSVSAWSPVQDVEEAVPIPFLLHPRRPQGPATA</sequence>
<protein>
    <recommendedName>
        <fullName evidence="2">non-specific serine/threonine protein kinase</fullName>
        <ecNumber evidence="2">2.7.11.1</ecNumber>
    </recommendedName>
</protein>
<feature type="region of interest" description="Disordered" evidence="8">
    <location>
        <begin position="546"/>
        <end position="597"/>
    </location>
</feature>
<evidence type="ECO:0000256" key="8">
    <source>
        <dbReference type="SAM" id="MobiDB-lite"/>
    </source>
</evidence>
<dbReference type="PANTHER" id="PTHR43671">
    <property type="entry name" value="SERINE/THREONINE-PROTEIN KINASE NEK"/>
    <property type="match status" value="1"/>
</dbReference>
<dbReference type="EMBL" id="BAAAQN010000031">
    <property type="protein sequence ID" value="GAA2041404.1"/>
    <property type="molecule type" value="Genomic_DNA"/>
</dbReference>
<keyword evidence="4 7" id="KW-0547">Nucleotide-binding</keyword>